<feature type="domain" description="EamA" evidence="8">
    <location>
        <begin position="6"/>
        <end position="142"/>
    </location>
</feature>
<dbReference type="InterPro" id="IPR037185">
    <property type="entry name" value="EmrE-like"/>
</dbReference>
<keyword evidence="7" id="KW-0732">Signal</keyword>
<accession>A0AAD7UDF3</accession>
<evidence type="ECO:0000313" key="9">
    <source>
        <dbReference type="EMBL" id="KAJ8603152.1"/>
    </source>
</evidence>
<evidence type="ECO:0000256" key="3">
    <source>
        <dbReference type="ARBA" id="ARBA00022989"/>
    </source>
</evidence>
<feature type="transmembrane region" description="Helical" evidence="6">
    <location>
        <begin position="155"/>
        <end position="175"/>
    </location>
</feature>
<dbReference type="Pfam" id="PF00892">
    <property type="entry name" value="EamA"/>
    <property type="match status" value="1"/>
</dbReference>
<evidence type="ECO:0000313" key="10">
    <source>
        <dbReference type="Proteomes" id="UP001230188"/>
    </source>
</evidence>
<dbReference type="PANTHER" id="PTHR23051">
    <property type="entry name" value="SOLUTE CARRIER FAMILY 35, MEMBER F5"/>
    <property type="match status" value="1"/>
</dbReference>
<evidence type="ECO:0000256" key="7">
    <source>
        <dbReference type="SAM" id="SignalP"/>
    </source>
</evidence>
<organism evidence="9 10">
    <name type="scientific">Chrysophaeum taylorii</name>
    <dbReference type="NCBI Taxonomy" id="2483200"/>
    <lineage>
        <taxon>Eukaryota</taxon>
        <taxon>Sar</taxon>
        <taxon>Stramenopiles</taxon>
        <taxon>Ochrophyta</taxon>
        <taxon>Pelagophyceae</taxon>
        <taxon>Pelagomonadales</taxon>
        <taxon>Pelagomonadaceae</taxon>
        <taxon>Chrysophaeum</taxon>
    </lineage>
</organism>
<keyword evidence="10" id="KW-1185">Reference proteome</keyword>
<dbReference type="Proteomes" id="UP001230188">
    <property type="component" value="Unassembled WGS sequence"/>
</dbReference>
<feature type="region of interest" description="Disordered" evidence="5">
    <location>
        <begin position="293"/>
        <end position="320"/>
    </location>
</feature>
<evidence type="ECO:0000256" key="5">
    <source>
        <dbReference type="SAM" id="MobiDB-lite"/>
    </source>
</evidence>
<dbReference type="GO" id="GO:0016020">
    <property type="term" value="C:membrane"/>
    <property type="evidence" value="ECO:0007669"/>
    <property type="project" value="UniProtKB-SubCell"/>
</dbReference>
<dbReference type="EMBL" id="JAQMWT010000360">
    <property type="protein sequence ID" value="KAJ8603152.1"/>
    <property type="molecule type" value="Genomic_DNA"/>
</dbReference>
<evidence type="ECO:0000256" key="2">
    <source>
        <dbReference type="ARBA" id="ARBA00022692"/>
    </source>
</evidence>
<evidence type="ECO:0000256" key="1">
    <source>
        <dbReference type="ARBA" id="ARBA00004141"/>
    </source>
</evidence>
<sequence length="320" mass="33191">MNTWAAGIFLLVVVCVIWSVSSVVVQRVEDKGVDPLVLTYVCNALFAAFLVPVACRKKARTRGSSSSSSELKAALILSPLWMLANIAYNASLATTSITSSTILSSTSSLWTLGFAVASGVEDKSFAKLFAGILCVVGAAFVAWGDETDETLVGDGLALASAALYGLYGTVLSAMHPLDTTKLFGYLGVSNAVLFAVPVFVFGDPSALNTPPIIVSVLLKGLFDNALSDYLWARAVVLTTPTIATLGLSLTIPMAFGIDALSGTLDTHPQRVSLRAVGAATVLVSFLLVSNTKPDNKKDDDDCCCGPPTADRGGGGGGGEK</sequence>
<keyword evidence="3 6" id="KW-1133">Transmembrane helix</keyword>
<gene>
    <name evidence="9" type="ORF">CTAYLR_004574</name>
</gene>
<feature type="chain" id="PRO_5041967348" description="EamA domain-containing protein" evidence="7">
    <location>
        <begin position="23"/>
        <end position="320"/>
    </location>
</feature>
<dbReference type="AlphaFoldDB" id="A0AAD7UDF3"/>
<feature type="transmembrane region" description="Helical" evidence="6">
    <location>
        <begin position="271"/>
        <end position="288"/>
    </location>
</feature>
<feature type="compositionally biased region" description="Gly residues" evidence="5">
    <location>
        <begin position="311"/>
        <end position="320"/>
    </location>
</feature>
<dbReference type="InterPro" id="IPR000620">
    <property type="entry name" value="EamA_dom"/>
</dbReference>
<keyword evidence="2 6" id="KW-0812">Transmembrane</keyword>
<protein>
    <recommendedName>
        <fullName evidence="8">EamA domain-containing protein</fullName>
    </recommendedName>
</protein>
<comment type="subcellular location">
    <subcellularLocation>
        <location evidence="1">Membrane</location>
        <topology evidence="1">Multi-pass membrane protein</topology>
    </subcellularLocation>
</comment>
<evidence type="ECO:0000256" key="6">
    <source>
        <dbReference type="SAM" id="Phobius"/>
    </source>
</evidence>
<reference evidence="9" key="1">
    <citation type="submission" date="2023-01" db="EMBL/GenBank/DDBJ databases">
        <title>Metagenome sequencing of chrysophaentin producing Chrysophaeum taylorii.</title>
        <authorList>
            <person name="Davison J."/>
            <person name="Bewley C."/>
        </authorList>
    </citation>
    <scope>NUCLEOTIDE SEQUENCE</scope>
    <source>
        <strain evidence="9">NIES-1699</strain>
    </source>
</reference>
<feature type="transmembrane region" description="Helical" evidence="6">
    <location>
        <begin position="32"/>
        <end position="53"/>
    </location>
</feature>
<keyword evidence="4 6" id="KW-0472">Membrane</keyword>
<dbReference type="SUPFAM" id="SSF103481">
    <property type="entry name" value="Multidrug resistance efflux transporter EmrE"/>
    <property type="match status" value="1"/>
</dbReference>
<feature type="transmembrane region" description="Helical" evidence="6">
    <location>
        <begin position="124"/>
        <end position="143"/>
    </location>
</feature>
<proteinExistence type="predicted"/>
<feature type="signal peptide" evidence="7">
    <location>
        <begin position="1"/>
        <end position="22"/>
    </location>
</feature>
<feature type="transmembrane region" description="Helical" evidence="6">
    <location>
        <begin position="182"/>
        <end position="200"/>
    </location>
</feature>
<dbReference type="PANTHER" id="PTHR23051:SF0">
    <property type="entry name" value="SOLUTE CARRIER FAMILY 35 MEMBER F5"/>
    <property type="match status" value="1"/>
</dbReference>
<comment type="caution">
    <text evidence="9">The sequence shown here is derived from an EMBL/GenBank/DDBJ whole genome shotgun (WGS) entry which is preliminary data.</text>
</comment>
<evidence type="ECO:0000259" key="8">
    <source>
        <dbReference type="Pfam" id="PF00892"/>
    </source>
</evidence>
<feature type="transmembrane region" description="Helical" evidence="6">
    <location>
        <begin position="229"/>
        <end position="251"/>
    </location>
</feature>
<evidence type="ECO:0000256" key="4">
    <source>
        <dbReference type="ARBA" id="ARBA00023136"/>
    </source>
</evidence>
<name>A0AAD7UDF3_9STRA</name>